<keyword evidence="3" id="KW-1185">Reference proteome</keyword>
<feature type="region of interest" description="Disordered" evidence="1">
    <location>
        <begin position="151"/>
        <end position="221"/>
    </location>
</feature>
<feature type="compositionally biased region" description="Polar residues" evidence="1">
    <location>
        <begin position="178"/>
        <end position="187"/>
    </location>
</feature>
<sequence length="221" mass="23086">MQIKGAPEKEPHGAQFERTSESGGCGSSTGGTGSRRLYNCGESYNSSIAHTAAIPASSELPQLLVISAACVSGTLSGGISAKCGSPQLHCAEAEGYIPFESLHTLAIPQRGGRSRLQTGALLDPEILVTPATSTAAGPIACLLGPSQPVHCRGSAPGARADRFPRRPPVQRKGLKRQVLQQRPQAHSTGRGERPPASKGTLSQSLRRRAVAPRRTRADPVT</sequence>
<evidence type="ECO:0000313" key="2">
    <source>
        <dbReference type="EMBL" id="KAJ1145608.1"/>
    </source>
</evidence>
<feature type="region of interest" description="Disordered" evidence="1">
    <location>
        <begin position="1"/>
        <end position="33"/>
    </location>
</feature>
<feature type="compositionally biased region" description="Basic residues" evidence="1">
    <location>
        <begin position="205"/>
        <end position="214"/>
    </location>
</feature>
<feature type="compositionally biased region" description="Gly residues" evidence="1">
    <location>
        <begin position="23"/>
        <end position="33"/>
    </location>
</feature>
<comment type="caution">
    <text evidence="2">The sequence shown here is derived from an EMBL/GenBank/DDBJ whole genome shotgun (WGS) entry which is preliminary data.</text>
</comment>
<feature type="compositionally biased region" description="Basic and acidic residues" evidence="1">
    <location>
        <begin position="1"/>
        <end position="12"/>
    </location>
</feature>
<protein>
    <submittedName>
        <fullName evidence="2">Uncharacterized protein</fullName>
    </submittedName>
</protein>
<proteinExistence type="predicted"/>
<accession>A0AAV7R4F1</accession>
<name>A0AAV7R4F1_PLEWA</name>
<evidence type="ECO:0000256" key="1">
    <source>
        <dbReference type="SAM" id="MobiDB-lite"/>
    </source>
</evidence>
<gene>
    <name evidence="2" type="ORF">NDU88_011894</name>
</gene>
<dbReference type="Proteomes" id="UP001066276">
    <property type="component" value="Chromosome 6"/>
</dbReference>
<dbReference type="AlphaFoldDB" id="A0AAV7R4F1"/>
<evidence type="ECO:0000313" key="3">
    <source>
        <dbReference type="Proteomes" id="UP001066276"/>
    </source>
</evidence>
<organism evidence="2 3">
    <name type="scientific">Pleurodeles waltl</name>
    <name type="common">Iberian ribbed newt</name>
    <dbReference type="NCBI Taxonomy" id="8319"/>
    <lineage>
        <taxon>Eukaryota</taxon>
        <taxon>Metazoa</taxon>
        <taxon>Chordata</taxon>
        <taxon>Craniata</taxon>
        <taxon>Vertebrata</taxon>
        <taxon>Euteleostomi</taxon>
        <taxon>Amphibia</taxon>
        <taxon>Batrachia</taxon>
        <taxon>Caudata</taxon>
        <taxon>Salamandroidea</taxon>
        <taxon>Salamandridae</taxon>
        <taxon>Pleurodelinae</taxon>
        <taxon>Pleurodeles</taxon>
    </lineage>
</organism>
<dbReference type="EMBL" id="JANPWB010000010">
    <property type="protein sequence ID" value="KAJ1145608.1"/>
    <property type="molecule type" value="Genomic_DNA"/>
</dbReference>
<reference evidence="2" key="1">
    <citation type="journal article" date="2022" name="bioRxiv">
        <title>Sequencing and chromosome-scale assembly of the giantPleurodeles waltlgenome.</title>
        <authorList>
            <person name="Brown T."/>
            <person name="Elewa A."/>
            <person name="Iarovenko S."/>
            <person name="Subramanian E."/>
            <person name="Araus A.J."/>
            <person name="Petzold A."/>
            <person name="Susuki M."/>
            <person name="Suzuki K.-i.T."/>
            <person name="Hayashi T."/>
            <person name="Toyoda A."/>
            <person name="Oliveira C."/>
            <person name="Osipova E."/>
            <person name="Leigh N.D."/>
            <person name="Simon A."/>
            <person name="Yun M.H."/>
        </authorList>
    </citation>
    <scope>NUCLEOTIDE SEQUENCE</scope>
    <source>
        <strain evidence="2">20211129_DDA</strain>
        <tissue evidence="2">Liver</tissue>
    </source>
</reference>